<evidence type="ECO:0000313" key="2">
    <source>
        <dbReference type="Proteomes" id="UP000195950"/>
    </source>
</evidence>
<dbReference type="Pfam" id="PF13149">
    <property type="entry name" value="Mfa_like_1"/>
    <property type="match status" value="1"/>
</dbReference>
<dbReference type="AlphaFoldDB" id="A0A1Y4IFD7"/>
<dbReference type="EMBL" id="NFJX01000008">
    <property type="protein sequence ID" value="OUP18943.1"/>
    <property type="molecule type" value="Genomic_DNA"/>
</dbReference>
<sequence>MKKILTMAAVALLTAGCSNDDERTITPEINQANAPVAIRLSQSVAGLSTKAPVVNGSKVNATVVMADVSGEGDIDWNNITFNPVKKNTLTNEGTFNADTDRANVATVTFTAGEDKALVLNPVLYHASSDVSWVAAIAPDGAVNDGTHVNFSTIDGLQDVMFAKAVSTGTKTSPAADASLTFEHLMTQLQFAVKYVGKDAGEWKNKSVSVKTIEILNAQLPKAVHFNNGQVDLTDKATFSVPSIITSGLDPKATAATTVSPQIMINPSTPVIINVTFLIGSDEVKFSNVTIGDDTAGSGNLAPVKGSSHLITLTLNEPQSAAESEKALSVKATVTPWNHGNDGSATIND</sequence>
<organism evidence="1 2">
    <name type="scientific">Parabacteroides distasonis</name>
    <dbReference type="NCBI Taxonomy" id="823"/>
    <lineage>
        <taxon>Bacteria</taxon>
        <taxon>Pseudomonadati</taxon>
        <taxon>Bacteroidota</taxon>
        <taxon>Bacteroidia</taxon>
        <taxon>Bacteroidales</taxon>
        <taxon>Tannerellaceae</taxon>
        <taxon>Parabacteroides</taxon>
    </lineage>
</organism>
<gene>
    <name evidence="1" type="ORF">B5F32_11025</name>
</gene>
<comment type="caution">
    <text evidence="1">The sequence shown here is derived from an EMBL/GenBank/DDBJ whole genome shotgun (WGS) entry which is preliminary data.</text>
</comment>
<dbReference type="Proteomes" id="UP000195950">
    <property type="component" value="Unassembled WGS sequence"/>
</dbReference>
<dbReference type="InterPro" id="IPR025049">
    <property type="entry name" value="Mfa-like_1"/>
</dbReference>
<protein>
    <recommendedName>
        <fullName evidence="3">Fimbrillin family protein</fullName>
    </recommendedName>
</protein>
<name>A0A1Y4IFD7_PARDI</name>
<evidence type="ECO:0000313" key="1">
    <source>
        <dbReference type="EMBL" id="OUP18943.1"/>
    </source>
</evidence>
<dbReference type="PROSITE" id="PS51257">
    <property type="entry name" value="PROKAR_LIPOPROTEIN"/>
    <property type="match status" value="1"/>
</dbReference>
<accession>A0A1Y4IFD7</accession>
<evidence type="ECO:0008006" key="3">
    <source>
        <dbReference type="Google" id="ProtNLM"/>
    </source>
</evidence>
<proteinExistence type="predicted"/>
<dbReference type="RefSeq" id="WP_087344587.1">
    <property type="nucleotide sequence ID" value="NZ_NFJX01000008.1"/>
</dbReference>
<reference evidence="2" key="1">
    <citation type="submission" date="2017-04" db="EMBL/GenBank/DDBJ databases">
        <title>Function of individual gut microbiota members based on whole genome sequencing of pure cultures obtained from chicken caecum.</title>
        <authorList>
            <person name="Medvecky M."/>
            <person name="Cejkova D."/>
            <person name="Polansky O."/>
            <person name="Karasova D."/>
            <person name="Kubasova T."/>
            <person name="Cizek A."/>
            <person name="Rychlik I."/>
        </authorList>
    </citation>
    <scope>NUCLEOTIDE SEQUENCE [LARGE SCALE GENOMIC DNA]</scope>
    <source>
        <strain evidence="2">An199</strain>
    </source>
</reference>